<keyword evidence="4 7" id="KW-1133">Transmembrane helix</keyword>
<protein>
    <recommendedName>
        <fullName evidence="12">Nucleobase-ascorbate transporter 12</fullName>
    </recommendedName>
</protein>
<feature type="transmembrane region" description="Helical" evidence="7">
    <location>
        <begin position="248"/>
        <end position="269"/>
    </location>
</feature>
<evidence type="ECO:0000256" key="5">
    <source>
        <dbReference type="ARBA" id="ARBA00023136"/>
    </source>
</evidence>
<keyword evidence="3 7" id="KW-0812">Transmembrane</keyword>
<evidence type="ECO:0000313" key="10">
    <source>
        <dbReference type="Proteomes" id="UP000077202"/>
    </source>
</evidence>
<organism evidence="9 10">
    <name type="scientific">Marchantia polymorpha subsp. ruderalis</name>
    <dbReference type="NCBI Taxonomy" id="1480154"/>
    <lineage>
        <taxon>Eukaryota</taxon>
        <taxon>Viridiplantae</taxon>
        <taxon>Streptophyta</taxon>
        <taxon>Embryophyta</taxon>
        <taxon>Marchantiophyta</taxon>
        <taxon>Marchantiopsida</taxon>
        <taxon>Marchantiidae</taxon>
        <taxon>Marchantiales</taxon>
        <taxon>Marchantiaceae</taxon>
        <taxon>Marchantia</taxon>
    </lineage>
</organism>
<dbReference type="Proteomes" id="UP000077202">
    <property type="component" value="Unassembled WGS sequence"/>
</dbReference>
<feature type="compositionally biased region" description="Polar residues" evidence="6">
    <location>
        <begin position="1"/>
        <end position="14"/>
    </location>
</feature>
<dbReference type="Pfam" id="PF00860">
    <property type="entry name" value="Xan_ur_permease"/>
    <property type="match status" value="1"/>
</dbReference>
<evidence type="ECO:0000313" key="11">
    <source>
        <dbReference type="Proteomes" id="UP001162541"/>
    </source>
</evidence>
<keyword evidence="5 7" id="KW-0472">Membrane</keyword>
<feature type="transmembrane region" description="Helical" evidence="7">
    <location>
        <begin position="223"/>
        <end position="241"/>
    </location>
</feature>
<reference evidence="8" key="2">
    <citation type="journal article" date="2019" name="Curr. Biol.">
        <title>Chromatin organization in early land plants reveals an ancestral association between H3K27me3, transposons, and constitutive heterochromatin.</title>
        <authorList>
            <person name="Montgomery S.A."/>
            <person name="Tanizawa Y."/>
            <person name="Galik B."/>
            <person name="Wang N."/>
            <person name="Ito T."/>
            <person name="Mochizuki T."/>
            <person name="Akimcheva S."/>
            <person name="Bowman J."/>
            <person name="Cognat V."/>
            <person name="Drouard L."/>
            <person name="Ekker H."/>
            <person name="Houng S."/>
            <person name="Kohchi T."/>
            <person name="Lin S."/>
            <person name="Liu L.D."/>
            <person name="Nakamura Y."/>
            <person name="Valeeva L.R."/>
            <person name="Shakirov E.V."/>
            <person name="Shippen D.E."/>
            <person name="Wei W."/>
            <person name="Yagura M."/>
            <person name="Yamaoka S."/>
            <person name="Yamato K.T."/>
            <person name="Liu C."/>
            <person name="Berger F."/>
        </authorList>
    </citation>
    <scope>NUCLEOTIDE SEQUENCE [LARGE SCALE GENOMIC DNA]</scope>
    <source>
        <strain evidence="8">Tak-1</strain>
    </source>
</reference>
<evidence type="ECO:0000313" key="9">
    <source>
        <dbReference type="EMBL" id="OAE29488.1"/>
    </source>
</evidence>
<dbReference type="EMBL" id="AP019871">
    <property type="protein sequence ID" value="BBN15688.1"/>
    <property type="molecule type" value="Genomic_DNA"/>
</dbReference>
<evidence type="ECO:0000256" key="2">
    <source>
        <dbReference type="ARBA" id="ARBA00008821"/>
    </source>
</evidence>
<feature type="transmembrane region" description="Helical" evidence="7">
    <location>
        <begin position="314"/>
        <end position="336"/>
    </location>
</feature>
<sequence length="747" mass="80391">MAVPTGTSPPQKTLQAAAPEFDPEAPAVGKRPGPWPPRMEPLPPDHSYNPRALGTWARRTGYKSNMSGESASTASDVEIGLPDNTVNGNILPKGAQADQLPNRDLENGAHANGLKDHERLKPPPGLAATAVSPHPGGIPPNAVVFNPQKARASSDPEVINVVQNSGPFRAEPARAYKQDSEVDMMSQSQDADDALMNKHSHMKYEIRETPGLVPLVVYGIQHYFSIVGSLILIPLVIVPAAGGQDEDVAKVISTMLMVSGISTLLHSFFGSRLPLIQGASFVYLAPALAIIYLPKNFSRPADERFKDTMRDLQGAVIISSLFQIVVGYSGLMALLLRAINPVVVAPTVAAVGLAFFTYGFPYVGTCVEIGIPQILVVLIFALYLRRVSIFGHKIFQVYAVPLGLAIVWAYAFLLTQTGKYDYKGCNLDHPPRNGTVILPFPANCTDQIFTQTQCRTDISHALSKSSWFRVPYPFQWGSPSFDWRTGVIMIAASVIASVDSVGSYHATSLLVAARAPTPGVVSRSIGLEGLTCALAGLWGTGTGATTLTENVHTIAVTKMGSRRAVQFGATVLIVLSLVGKIGGFLATIPQVIVAALLVIMWTMLAALGLSNLRYSETGSSRNVLIVGLSLFLSLSVPAYFQQYDAEAAGGVNAPPYFQQFTVASHGPIRTSSTKLNEVLNTIFSLHMVIAFLVAFILDNTVPGSKQERGTYIWTKAMAARNEPAVMKDYGLPFGIGRFFTWVRWTGL</sequence>
<feature type="transmembrane region" description="Helical" evidence="7">
    <location>
        <begin position="591"/>
        <end position="610"/>
    </location>
</feature>
<evidence type="ECO:0000256" key="7">
    <source>
        <dbReference type="SAM" id="Phobius"/>
    </source>
</evidence>
<dbReference type="Proteomes" id="UP001162541">
    <property type="component" value="Chromosome 6"/>
</dbReference>
<evidence type="ECO:0000256" key="3">
    <source>
        <dbReference type="ARBA" id="ARBA00022692"/>
    </source>
</evidence>
<feature type="region of interest" description="Disordered" evidence="6">
    <location>
        <begin position="1"/>
        <end position="52"/>
    </location>
</feature>
<dbReference type="EMBL" id="LVLJ01001455">
    <property type="protein sequence ID" value="OAE29488.1"/>
    <property type="molecule type" value="Genomic_DNA"/>
</dbReference>
<feature type="transmembrane region" description="Helical" evidence="7">
    <location>
        <begin position="564"/>
        <end position="585"/>
    </location>
</feature>
<dbReference type="GO" id="GO:0022857">
    <property type="term" value="F:transmembrane transporter activity"/>
    <property type="evidence" value="ECO:0007669"/>
    <property type="project" value="InterPro"/>
</dbReference>
<feature type="transmembrane region" description="Helical" evidence="7">
    <location>
        <begin position="275"/>
        <end position="293"/>
    </location>
</feature>
<evidence type="ECO:0000256" key="6">
    <source>
        <dbReference type="SAM" id="MobiDB-lite"/>
    </source>
</evidence>
<reference evidence="9 10" key="1">
    <citation type="submission" date="2016-03" db="EMBL/GenBank/DDBJ databases">
        <title>Mechanisms controlling the formation of the plant cell surface in tip-growing cells are functionally conserved among land plants.</title>
        <authorList>
            <person name="Honkanen S."/>
            <person name="Jones V.A."/>
            <person name="Morieri G."/>
            <person name="Champion C."/>
            <person name="Hetherington A.J."/>
            <person name="Kelly S."/>
            <person name="Saint-Marcoux D."/>
            <person name="Proust H."/>
            <person name="Prescott H."/>
            <person name="Dolan L."/>
        </authorList>
    </citation>
    <scope>NUCLEOTIDE SEQUENCE [LARGE SCALE GENOMIC DNA]</scope>
    <source>
        <strain evidence="10">cv. Tak-1 and cv. Tak-2</strain>
        <tissue evidence="9">Whole gametophyte</tissue>
    </source>
</reference>
<gene>
    <name evidence="9" type="ORF">AXG93_1433s1060</name>
    <name evidence="8" type="ORF">Mp_6g21520</name>
</gene>
<accession>A0A176W8P5</accession>
<feature type="compositionally biased region" description="Basic and acidic residues" evidence="6">
    <location>
        <begin position="101"/>
        <end position="121"/>
    </location>
</feature>
<evidence type="ECO:0000256" key="4">
    <source>
        <dbReference type="ARBA" id="ARBA00022989"/>
    </source>
</evidence>
<dbReference type="PANTHER" id="PTHR11119">
    <property type="entry name" value="XANTHINE-URACIL / VITAMIN C PERMEASE FAMILY MEMBER"/>
    <property type="match status" value="1"/>
</dbReference>
<feature type="transmembrane region" description="Helical" evidence="7">
    <location>
        <begin position="622"/>
        <end position="640"/>
    </location>
</feature>
<dbReference type="AlphaFoldDB" id="A0A176W8P5"/>
<keyword evidence="10" id="KW-1185">Reference proteome</keyword>
<comment type="similarity">
    <text evidence="2">Belongs to the nucleobase:cation symporter-2 (NCS2) (TC 2.A.40) family.</text>
</comment>
<dbReference type="GO" id="GO:0016020">
    <property type="term" value="C:membrane"/>
    <property type="evidence" value="ECO:0007669"/>
    <property type="project" value="UniProtKB-SubCell"/>
</dbReference>
<feature type="compositionally biased region" description="Low complexity" evidence="6">
    <location>
        <begin position="16"/>
        <end position="27"/>
    </location>
</feature>
<feature type="transmembrane region" description="Helical" evidence="7">
    <location>
        <begin position="678"/>
        <end position="697"/>
    </location>
</feature>
<feature type="transmembrane region" description="Helical" evidence="7">
    <location>
        <begin position="367"/>
        <end position="384"/>
    </location>
</feature>
<proteinExistence type="inferred from homology"/>
<evidence type="ECO:0000313" key="8">
    <source>
        <dbReference type="EMBL" id="BBN15688.1"/>
    </source>
</evidence>
<reference evidence="11" key="3">
    <citation type="journal article" date="2020" name="Curr. Biol.">
        <title>Chromatin organization in early land plants reveals an ancestral association between H3K27me3, transposons, and constitutive heterochromatin.</title>
        <authorList>
            <person name="Montgomery S.A."/>
            <person name="Tanizawa Y."/>
            <person name="Galik B."/>
            <person name="Wang N."/>
            <person name="Ito T."/>
            <person name="Mochizuki T."/>
            <person name="Akimcheva S."/>
            <person name="Bowman J.L."/>
            <person name="Cognat V."/>
            <person name="Marechal-Drouard L."/>
            <person name="Ekker H."/>
            <person name="Hong S.F."/>
            <person name="Kohchi T."/>
            <person name="Lin S.S."/>
            <person name="Liu L.D."/>
            <person name="Nakamura Y."/>
            <person name="Valeeva L.R."/>
            <person name="Shakirov E.V."/>
            <person name="Shippen D.E."/>
            <person name="Wei W.L."/>
            <person name="Yagura M."/>
            <person name="Yamaoka S."/>
            <person name="Yamato K.T."/>
            <person name="Liu C."/>
            <person name="Berger F."/>
        </authorList>
    </citation>
    <scope>NUCLEOTIDE SEQUENCE [LARGE SCALE GENOMIC DNA]</scope>
    <source>
        <strain evidence="11">Tak-1</strain>
    </source>
</reference>
<feature type="transmembrane region" description="Helical" evidence="7">
    <location>
        <begin position="342"/>
        <end position="360"/>
    </location>
</feature>
<dbReference type="InterPro" id="IPR006043">
    <property type="entry name" value="NCS2"/>
</dbReference>
<name>A0A176W8P5_MARPO</name>
<comment type="subcellular location">
    <subcellularLocation>
        <location evidence="1">Membrane</location>
        <topology evidence="1">Multi-pass membrane protein</topology>
    </subcellularLocation>
</comment>
<evidence type="ECO:0008006" key="12">
    <source>
        <dbReference type="Google" id="ProtNLM"/>
    </source>
</evidence>
<feature type="compositionally biased region" description="Pro residues" evidence="6">
    <location>
        <begin position="33"/>
        <end position="44"/>
    </location>
</feature>
<feature type="transmembrane region" description="Helical" evidence="7">
    <location>
        <begin position="396"/>
        <end position="414"/>
    </location>
</feature>
<feature type="region of interest" description="Disordered" evidence="6">
    <location>
        <begin position="93"/>
        <end position="143"/>
    </location>
</feature>
<evidence type="ECO:0000256" key="1">
    <source>
        <dbReference type="ARBA" id="ARBA00004141"/>
    </source>
</evidence>